<dbReference type="GO" id="GO:0000976">
    <property type="term" value="F:transcription cis-regulatory region binding"/>
    <property type="evidence" value="ECO:0007669"/>
    <property type="project" value="TreeGrafter"/>
</dbReference>
<sequence>MENMAFNMMKASENKVNKNMDNIDDSENNAKVSDSAYSNSCSNSQARSRSSQSTHSGSHSSGSSGYGGKPSTSGYSSNNVSQPPDIRCKIKKKKKQLEIDTVAIQEEKQTVPDPEPEIKPIEEQSNDDDASSPGVQQNDVSQVEINDQSTIDRSSSKDKTTLCNIPIQSPIKTLLANSDGFSCVISMQDGVVMYTTSSLTNTLGYPREMWIGRSFIDFVHPRDRNTFASQITNGVAIPKIVHRTHHKDNIKLSFSTSSTLSTMVCRLRQYRGLGVGFGVKAGIVSFMPFLLKLSFKNISDEEGEVIYLLVQATPFFPAFKVPNEIIPKPVPFVIRHAANGDIKYIDPESVPYLGYSPQDILNMDALHLYHPHDLAYLRQVYETIVKEGGVLKSKPYRMMTQNGDYVKLETEWSSFINPWSRKLEFVIGKHSLIEGPTNPDVFQCVEKPMKISEDDKTKAQAIRESIVRVMNKILTKPAEAAKQQMTKRCQDLASFMESLIDEAPTNDEDIWVDIKEPDSAFYERDSVMLGGISPHRDYQDSKSSTETQISYKQLNYSHTLQRYFESYLPYSEYGNLDSGADQSTSERKSNSVGQFSPRDLVDSGDMTSSCDSSAAHLSNTTSVTLGNYTSIRLTETALNKHNSIMEKELMKIHREIKLIHKDERKKSSKESRLKKKEHLARCNASFFSTSARISTVESESIGLKRSSKQSENANIKQRCATVKLPRRHENTDDVRPSTSQNNTTISPPTIPAVNNMDTFFLGIPQQMSLPAVTGMVPVCYVPATQQQMTGDGTTNKPNQNTVNQAYAMPCVMYGQPIYSTPLMYSAVNPQMQQMQNMQQIQHMQHMQHMHQMQQMQQMQQDYMAQNFDTATMHSLRLPSTTYQEACKLTFPTESKSKAAVLKEQREGPLIKSKKEGSGASRSSAAVSLLSTKTNESKIKTRVTNSEDTIDKTDEESSYSSFYSNFFKSESGSAEDNIVKKLWTGASSSFDNIKGASKTPRRKMDPPWIEKVCVTSELIYQYQMLPKNISEVLSRDQELLQTIEQPSLVNDQLGQLYMDLQLEGVATRLTLEEGITSSSSSGEENFVRKTKVQVRRRKREYSKLVMIYEEDAPLPSPDEAASPSS</sequence>
<dbReference type="PANTHER" id="PTHR11269:SF16">
    <property type="entry name" value="PERIOD CIRCADIAN PROTEIN"/>
    <property type="match status" value="1"/>
</dbReference>
<feature type="compositionally biased region" description="Polar residues" evidence="7">
    <location>
        <begin position="133"/>
        <end position="153"/>
    </location>
</feature>
<name>A0A821L317_9NEOP</name>
<dbReference type="EMBL" id="CAJOBZ010000001">
    <property type="protein sequence ID" value="CAF4744690.1"/>
    <property type="molecule type" value="Genomic_DNA"/>
</dbReference>
<dbReference type="Pfam" id="PF00989">
    <property type="entry name" value="PAS"/>
    <property type="match status" value="1"/>
</dbReference>
<dbReference type="Pfam" id="PF14598">
    <property type="entry name" value="PAS_11"/>
    <property type="match status" value="1"/>
</dbReference>
<dbReference type="InterPro" id="IPR050760">
    <property type="entry name" value="Period_circadian_regulator"/>
</dbReference>
<keyword evidence="10" id="KW-1185">Reference proteome</keyword>
<dbReference type="GO" id="GO:0032922">
    <property type="term" value="P:circadian regulation of gene expression"/>
    <property type="evidence" value="ECO:0007669"/>
    <property type="project" value="TreeGrafter"/>
</dbReference>
<dbReference type="CDD" id="cd00130">
    <property type="entry name" value="PAS"/>
    <property type="match status" value="2"/>
</dbReference>
<feature type="region of interest" description="Disordered" evidence="7">
    <location>
        <begin position="727"/>
        <end position="750"/>
    </location>
</feature>
<dbReference type="OrthoDB" id="7788983at2759"/>
<dbReference type="InterPro" id="IPR000014">
    <property type="entry name" value="PAS"/>
</dbReference>
<proteinExistence type="predicted"/>
<feature type="region of interest" description="Disordered" evidence="7">
    <location>
        <begin position="103"/>
        <end position="158"/>
    </location>
</feature>
<dbReference type="GO" id="GO:0043153">
    <property type="term" value="P:entrainment of circadian clock by photoperiod"/>
    <property type="evidence" value="ECO:0007669"/>
    <property type="project" value="TreeGrafter"/>
</dbReference>
<feature type="domain" description="PAS" evidence="8">
    <location>
        <begin position="189"/>
        <end position="238"/>
    </location>
</feature>
<evidence type="ECO:0000313" key="9">
    <source>
        <dbReference type="EMBL" id="CAF4744690.1"/>
    </source>
</evidence>
<keyword evidence="2" id="KW-0597">Phosphoprotein</keyword>
<accession>A0A821L317</accession>
<dbReference type="PROSITE" id="PS50112">
    <property type="entry name" value="PAS"/>
    <property type="match status" value="2"/>
</dbReference>
<dbReference type="InterPro" id="IPR035965">
    <property type="entry name" value="PAS-like_dom_sf"/>
</dbReference>
<dbReference type="GO" id="GO:0001222">
    <property type="term" value="F:transcription corepressor binding"/>
    <property type="evidence" value="ECO:0007669"/>
    <property type="project" value="TreeGrafter"/>
</dbReference>
<dbReference type="PANTHER" id="PTHR11269">
    <property type="entry name" value="PERIOD CIRCADIAN PROTEIN"/>
    <property type="match status" value="1"/>
</dbReference>
<dbReference type="Gene3D" id="3.30.450.20">
    <property type="entry name" value="PAS domain"/>
    <property type="match status" value="2"/>
</dbReference>
<feature type="compositionally biased region" description="Basic and acidic residues" evidence="7">
    <location>
        <begin position="902"/>
        <end position="916"/>
    </location>
</feature>
<evidence type="ECO:0000313" key="10">
    <source>
        <dbReference type="Proteomes" id="UP000663880"/>
    </source>
</evidence>
<comment type="caution">
    <text evidence="9">The sequence shown here is derived from an EMBL/GenBank/DDBJ whole genome shotgun (WGS) entry which is preliminary data.</text>
</comment>
<reference evidence="9" key="1">
    <citation type="submission" date="2021-02" db="EMBL/GenBank/DDBJ databases">
        <authorList>
            <person name="Steward A R."/>
        </authorList>
    </citation>
    <scope>NUCLEOTIDE SEQUENCE</scope>
</reference>
<protein>
    <recommendedName>
        <fullName evidence="6">Period circadian protein</fullName>
    </recommendedName>
</protein>
<evidence type="ECO:0000256" key="2">
    <source>
        <dbReference type="ARBA" id="ARBA00022553"/>
    </source>
</evidence>
<dbReference type="InterPro" id="IPR022728">
    <property type="entry name" value="Period_circadian-like_C"/>
</dbReference>
<dbReference type="InterPro" id="IPR013767">
    <property type="entry name" value="PAS_fold"/>
</dbReference>
<keyword evidence="3" id="KW-0677">Repeat</keyword>
<keyword evidence="4" id="KW-0090">Biological rhythms</keyword>
<evidence type="ECO:0000259" key="8">
    <source>
        <dbReference type="PROSITE" id="PS50112"/>
    </source>
</evidence>
<evidence type="ECO:0000256" key="3">
    <source>
        <dbReference type="ARBA" id="ARBA00022737"/>
    </source>
</evidence>
<dbReference type="GO" id="GO:0005634">
    <property type="term" value="C:nucleus"/>
    <property type="evidence" value="ECO:0007669"/>
    <property type="project" value="UniProtKB-SubCell"/>
</dbReference>
<gene>
    <name evidence="9" type="ORF">PMACD_LOCUS264</name>
</gene>
<feature type="compositionally biased region" description="Polar residues" evidence="7">
    <location>
        <begin position="736"/>
        <end position="747"/>
    </location>
</feature>
<feature type="region of interest" description="Disordered" evidence="7">
    <location>
        <begin position="578"/>
        <end position="607"/>
    </location>
</feature>
<dbReference type="Proteomes" id="UP000663880">
    <property type="component" value="Unassembled WGS sequence"/>
</dbReference>
<evidence type="ECO:0000256" key="5">
    <source>
        <dbReference type="ARBA" id="ARBA00023242"/>
    </source>
</evidence>
<dbReference type="GO" id="GO:0005737">
    <property type="term" value="C:cytoplasm"/>
    <property type="evidence" value="ECO:0007669"/>
    <property type="project" value="TreeGrafter"/>
</dbReference>
<evidence type="ECO:0000256" key="1">
    <source>
        <dbReference type="ARBA" id="ARBA00004123"/>
    </source>
</evidence>
<feature type="compositionally biased region" description="Low complexity" evidence="7">
    <location>
        <begin position="33"/>
        <end position="77"/>
    </location>
</feature>
<dbReference type="SUPFAM" id="SSF55785">
    <property type="entry name" value="PYP-like sensor domain (PAS domain)"/>
    <property type="match status" value="2"/>
</dbReference>
<keyword evidence="5" id="KW-0539">Nucleus</keyword>
<organism evidence="9 10">
    <name type="scientific">Pieris macdunnoughi</name>
    <dbReference type="NCBI Taxonomy" id="345717"/>
    <lineage>
        <taxon>Eukaryota</taxon>
        <taxon>Metazoa</taxon>
        <taxon>Ecdysozoa</taxon>
        <taxon>Arthropoda</taxon>
        <taxon>Hexapoda</taxon>
        <taxon>Insecta</taxon>
        <taxon>Pterygota</taxon>
        <taxon>Neoptera</taxon>
        <taxon>Endopterygota</taxon>
        <taxon>Lepidoptera</taxon>
        <taxon>Glossata</taxon>
        <taxon>Ditrysia</taxon>
        <taxon>Papilionoidea</taxon>
        <taxon>Pieridae</taxon>
        <taxon>Pierinae</taxon>
        <taxon>Pieris</taxon>
    </lineage>
</organism>
<dbReference type="Gene3D" id="1.20.5.770">
    <property type="entry name" value="Single helix bin"/>
    <property type="match status" value="1"/>
</dbReference>
<feature type="domain" description="PAS" evidence="8">
    <location>
        <begin position="338"/>
        <end position="388"/>
    </location>
</feature>
<feature type="region of interest" description="Disordered" evidence="7">
    <location>
        <begin position="1"/>
        <end position="85"/>
    </location>
</feature>
<dbReference type="GO" id="GO:0000122">
    <property type="term" value="P:negative regulation of transcription by RNA polymerase II"/>
    <property type="evidence" value="ECO:0007669"/>
    <property type="project" value="TreeGrafter"/>
</dbReference>
<evidence type="ECO:0000256" key="7">
    <source>
        <dbReference type="SAM" id="MobiDB-lite"/>
    </source>
</evidence>
<dbReference type="Pfam" id="PF12114">
    <property type="entry name" value="Period_C"/>
    <property type="match status" value="1"/>
</dbReference>
<evidence type="ECO:0000256" key="4">
    <source>
        <dbReference type="ARBA" id="ARBA00023108"/>
    </source>
</evidence>
<comment type="subcellular location">
    <subcellularLocation>
        <location evidence="1">Nucleus</location>
    </subcellularLocation>
</comment>
<feature type="compositionally biased region" description="Basic and acidic residues" evidence="7">
    <location>
        <begin position="105"/>
        <end position="122"/>
    </location>
</feature>
<feature type="region of interest" description="Disordered" evidence="7">
    <location>
        <begin position="902"/>
        <end position="928"/>
    </location>
</feature>
<dbReference type="AlphaFoldDB" id="A0A821L317"/>
<evidence type="ECO:0000256" key="6">
    <source>
        <dbReference type="ARBA" id="ARBA00040849"/>
    </source>
</evidence>
<dbReference type="SMART" id="SM00091">
    <property type="entry name" value="PAS"/>
    <property type="match status" value="2"/>
</dbReference>
<feature type="compositionally biased region" description="Low complexity" evidence="7">
    <location>
        <begin position="917"/>
        <end position="928"/>
    </location>
</feature>